<dbReference type="EMBL" id="MPUH01001194">
    <property type="protein sequence ID" value="OMJ69473.1"/>
    <property type="molecule type" value="Genomic_DNA"/>
</dbReference>
<protein>
    <submittedName>
        <fullName evidence="2">Uncharacterized protein</fullName>
    </submittedName>
</protein>
<feature type="region of interest" description="Disordered" evidence="1">
    <location>
        <begin position="1"/>
        <end position="58"/>
    </location>
</feature>
<evidence type="ECO:0000313" key="3">
    <source>
        <dbReference type="Proteomes" id="UP000187209"/>
    </source>
</evidence>
<sequence length="98" mass="11267">MSNPKNENSSTQDELAQMSPIKKSILRSKSLIPEGRQRHQEANRLPKRQKSVSFPDKNKMPIHTIYEVPLLKYENHSMPKPPNIKKSDKKKGCSCIII</sequence>
<reference evidence="2 3" key="1">
    <citation type="submission" date="2016-11" db="EMBL/GenBank/DDBJ databases">
        <title>The macronuclear genome of Stentor coeruleus: a giant cell with tiny introns.</title>
        <authorList>
            <person name="Slabodnick M."/>
            <person name="Ruby J.G."/>
            <person name="Reiff S.B."/>
            <person name="Swart E.C."/>
            <person name="Gosai S."/>
            <person name="Prabakaran S."/>
            <person name="Witkowska E."/>
            <person name="Larue G.E."/>
            <person name="Fisher S."/>
            <person name="Freeman R.M."/>
            <person name="Gunawardena J."/>
            <person name="Chu W."/>
            <person name="Stover N.A."/>
            <person name="Gregory B.D."/>
            <person name="Nowacki M."/>
            <person name="Derisi J."/>
            <person name="Roy S.W."/>
            <person name="Marshall W.F."/>
            <person name="Sood P."/>
        </authorList>
    </citation>
    <scope>NUCLEOTIDE SEQUENCE [LARGE SCALE GENOMIC DNA]</scope>
    <source>
        <strain evidence="2">WM001</strain>
    </source>
</reference>
<evidence type="ECO:0000313" key="2">
    <source>
        <dbReference type="EMBL" id="OMJ69473.1"/>
    </source>
</evidence>
<organism evidence="2 3">
    <name type="scientific">Stentor coeruleus</name>
    <dbReference type="NCBI Taxonomy" id="5963"/>
    <lineage>
        <taxon>Eukaryota</taxon>
        <taxon>Sar</taxon>
        <taxon>Alveolata</taxon>
        <taxon>Ciliophora</taxon>
        <taxon>Postciliodesmatophora</taxon>
        <taxon>Heterotrichea</taxon>
        <taxon>Heterotrichida</taxon>
        <taxon>Stentoridae</taxon>
        <taxon>Stentor</taxon>
    </lineage>
</organism>
<gene>
    <name evidence="2" type="ORF">SteCoe_32803</name>
</gene>
<dbReference type="AlphaFoldDB" id="A0A1R2AY65"/>
<feature type="compositionally biased region" description="Polar residues" evidence="1">
    <location>
        <begin position="1"/>
        <end position="14"/>
    </location>
</feature>
<accession>A0A1R2AY65</accession>
<feature type="compositionally biased region" description="Basic and acidic residues" evidence="1">
    <location>
        <begin position="35"/>
        <end position="44"/>
    </location>
</feature>
<name>A0A1R2AY65_9CILI</name>
<proteinExistence type="predicted"/>
<evidence type="ECO:0000256" key="1">
    <source>
        <dbReference type="SAM" id="MobiDB-lite"/>
    </source>
</evidence>
<dbReference type="Proteomes" id="UP000187209">
    <property type="component" value="Unassembled WGS sequence"/>
</dbReference>
<comment type="caution">
    <text evidence="2">The sequence shown here is derived from an EMBL/GenBank/DDBJ whole genome shotgun (WGS) entry which is preliminary data.</text>
</comment>
<keyword evidence="3" id="KW-1185">Reference proteome</keyword>